<comment type="caution">
    <text evidence="2">The sequence shown here is derived from an EMBL/GenBank/DDBJ whole genome shotgun (WGS) entry which is preliminary data.</text>
</comment>
<reference evidence="2" key="1">
    <citation type="journal article" date="2019" name="Sci. Rep.">
        <title>Draft genome of Tanacetum cinerariifolium, the natural source of mosquito coil.</title>
        <authorList>
            <person name="Yamashiro T."/>
            <person name="Shiraishi A."/>
            <person name="Satake H."/>
            <person name="Nakayama K."/>
        </authorList>
    </citation>
    <scope>NUCLEOTIDE SEQUENCE</scope>
</reference>
<feature type="non-terminal residue" evidence="2">
    <location>
        <position position="1"/>
    </location>
</feature>
<protein>
    <submittedName>
        <fullName evidence="2">Uncharacterized protein</fullName>
    </submittedName>
</protein>
<proteinExistence type="predicted"/>
<accession>A0A699RG69</accession>
<evidence type="ECO:0000256" key="1">
    <source>
        <dbReference type="SAM" id="MobiDB-lite"/>
    </source>
</evidence>
<sequence>SLKRCRDDKDKDQALSAGLNRRTKRRKSIKEVESSKDPRSKEEFDTGNNDEQPDDKAAPRMDWYKKPERPPTPDPD</sequence>
<dbReference type="EMBL" id="BKCJ011092696">
    <property type="protein sequence ID" value="GFC84057.1"/>
    <property type="molecule type" value="Genomic_DNA"/>
</dbReference>
<name>A0A699RG69_TANCI</name>
<gene>
    <name evidence="2" type="ORF">Tci_856027</name>
</gene>
<evidence type="ECO:0000313" key="2">
    <source>
        <dbReference type="EMBL" id="GFC84057.1"/>
    </source>
</evidence>
<dbReference type="AlphaFoldDB" id="A0A699RG69"/>
<feature type="region of interest" description="Disordered" evidence="1">
    <location>
        <begin position="1"/>
        <end position="76"/>
    </location>
</feature>
<feature type="compositionally biased region" description="Basic and acidic residues" evidence="1">
    <location>
        <begin position="1"/>
        <end position="13"/>
    </location>
</feature>
<feature type="compositionally biased region" description="Basic and acidic residues" evidence="1">
    <location>
        <begin position="29"/>
        <end position="44"/>
    </location>
</feature>
<organism evidence="2">
    <name type="scientific">Tanacetum cinerariifolium</name>
    <name type="common">Dalmatian daisy</name>
    <name type="synonym">Chrysanthemum cinerariifolium</name>
    <dbReference type="NCBI Taxonomy" id="118510"/>
    <lineage>
        <taxon>Eukaryota</taxon>
        <taxon>Viridiplantae</taxon>
        <taxon>Streptophyta</taxon>
        <taxon>Embryophyta</taxon>
        <taxon>Tracheophyta</taxon>
        <taxon>Spermatophyta</taxon>
        <taxon>Magnoliopsida</taxon>
        <taxon>eudicotyledons</taxon>
        <taxon>Gunneridae</taxon>
        <taxon>Pentapetalae</taxon>
        <taxon>asterids</taxon>
        <taxon>campanulids</taxon>
        <taxon>Asterales</taxon>
        <taxon>Asteraceae</taxon>
        <taxon>Asteroideae</taxon>
        <taxon>Anthemideae</taxon>
        <taxon>Anthemidinae</taxon>
        <taxon>Tanacetum</taxon>
    </lineage>
</organism>
<feature type="compositionally biased region" description="Basic and acidic residues" evidence="1">
    <location>
        <begin position="54"/>
        <end position="76"/>
    </location>
</feature>